<dbReference type="Gene3D" id="3.40.50.300">
    <property type="entry name" value="P-loop containing nucleotide triphosphate hydrolases"/>
    <property type="match status" value="1"/>
</dbReference>
<feature type="domain" description="ABC transporter" evidence="1">
    <location>
        <begin position="3"/>
        <end position="33"/>
    </location>
</feature>
<dbReference type="InterPro" id="IPR027417">
    <property type="entry name" value="P-loop_NTPase"/>
</dbReference>
<evidence type="ECO:0000259" key="1">
    <source>
        <dbReference type="Pfam" id="PF00005"/>
    </source>
</evidence>
<name>A0A956RQ74_UNCEI</name>
<dbReference type="PANTHER" id="PTHR43394">
    <property type="entry name" value="ATP-DEPENDENT PERMEASE MDL1, MITOCHONDRIAL"/>
    <property type="match status" value="1"/>
</dbReference>
<dbReference type="InterPro" id="IPR003439">
    <property type="entry name" value="ABC_transporter-like_ATP-bd"/>
</dbReference>
<gene>
    <name evidence="2" type="ORF">KC729_13330</name>
</gene>
<proteinExistence type="predicted"/>
<dbReference type="Pfam" id="PF00005">
    <property type="entry name" value="ABC_tran"/>
    <property type="match status" value="1"/>
</dbReference>
<dbReference type="AlphaFoldDB" id="A0A956RQ74"/>
<dbReference type="EMBL" id="JAGQHR010000444">
    <property type="protein sequence ID" value="MCA9728665.1"/>
    <property type="molecule type" value="Genomic_DNA"/>
</dbReference>
<organism evidence="2 3">
    <name type="scientific">Eiseniibacteriota bacterium</name>
    <dbReference type="NCBI Taxonomy" id="2212470"/>
    <lineage>
        <taxon>Bacteria</taxon>
        <taxon>Candidatus Eiseniibacteriota</taxon>
    </lineage>
</organism>
<protein>
    <submittedName>
        <fullName evidence="2">ATP-binding cassette domain-containing protein</fullName>
    </submittedName>
</protein>
<dbReference type="InterPro" id="IPR039421">
    <property type="entry name" value="Type_1_exporter"/>
</dbReference>
<dbReference type="SUPFAM" id="SSF52540">
    <property type="entry name" value="P-loop containing nucleoside triphosphate hydrolases"/>
    <property type="match status" value="1"/>
</dbReference>
<dbReference type="GO" id="GO:0015421">
    <property type="term" value="F:ABC-type oligopeptide transporter activity"/>
    <property type="evidence" value="ECO:0007669"/>
    <property type="project" value="TreeGrafter"/>
</dbReference>
<dbReference type="GO" id="GO:0005524">
    <property type="term" value="F:ATP binding"/>
    <property type="evidence" value="ECO:0007669"/>
    <property type="project" value="UniProtKB-KW"/>
</dbReference>
<reference evidence="2" key="1">
    <citation type="submission" date="2020-04" db="EMBL/GenBank/DDBJ databases">
        <authorList>
            <person name="Zhang T."/>
        </authorList>
    </citation>
    <scope>NUCLEOTIDE SEQUENCE</scope>
    <source>
        <strain evidence="2">HKST-UBA01</strain>
    </source>
</reference>
<dbReference type="PANTHER" id="PTHR43394:SF1">
    <property type="entry name" value="ATP-BINDING CASSETTE SUB-FAMILY B MEMBER 10, MITOCHONDRIAL"/>
    <property type="match status" value="1"/>
</dbReference>
<keyword evidence="2" id="KW-0547">Nucleotide-binding</keyword>
<evidence type="ECO:0000313" key="2">
    <source>
        <dbReference type="EMBL" id="MCA9728665.1"/>
    </source>
</evidence>
<feature type="non-terminal residue" evidence="2">
    <location>
        <position position="1"/>
    </location>
</feature>
<keyword evidence="2" id="KW-0067">ATP-binding</keyword>
<comment type="caution">
    <text evidence="2">The sequence shown here is derived from an EMBL/GenBank/DDBJ whole genome shotgun (WGS) entry which is preliminary data.</text>
</comment>
<dbReference type="Proteomes" id="UP000697710">
    <property type="component" value="Unassembled WGS sequence"/>
</dbReference>
<dbReference type="GO" id="GO:0016887">
    <property type="term" value="F:ATP hydrolysis activity"/>
    <property type="evidence" value="ECO:0007669"/>
    <property type="project" value="InterPro"/>
</dbReference>
<accession>A0A956RQ74</accession>
<reference evidence="2" key="2">
    <citation type="journal article" date="2021" name="Microbiome">
        <title>Successional dynamics and alternative stable states in a saline activated sludge microbial community over 9 years.</title>
        <authorList>
            <person name="Wang Y."/>
            <person name="Ye J."/>
            <person name="Ju F."/>
            <person name="Liu L."/>
            <person name="Boyd J.A."/>
            <person name="Deng Y."/>
            <person name="Parks D.H."/>
            <person name="Jiang X."/>
            <person name="Yin X."/>
            <person name="Woodcroft B.J."/>
            <person name="Tyson G.W."/>
            <person name="Hugenholtz P."/>
            <person name="Polz M.F."/>
            <person name="Zhang T."/>
        </authorList>
    </citation>
    <scope>NUCLEOTIDE SEQUENCE</scope>
    <source>
        <strain evidence="2">HKST-UBA01</strain>
    </source>
</reference>
<evidence type="ECO:0000313" key="3">
    <source>
        <dbReference type="Proteomes" id="UP000697710"/>
    </source>
</evidence>
<sequence length="110" mass="12068">GGQNLSMGERQLLCFARALVKDPEILVLDEATSSVDPATERRMQRSMQRLMAGRTALVVAHRLSTVVHADHILVLEAGRLVEEGTHTQLLARGGLYGTLYRLQFQAGEVA</sequence>